<dbReference type="CDD" id="cd00086">
    <property type="entry name" value="homeodomain"/>
    <property type="match status" value="1"/>
</dbReference>
<dbReference type="SMART" id="SM00389">
    <property type="entry name" value="HOX"/>
    <property type="match status" value="1"/>
</dbReference>
<evidence type="ECO:0000256" key="4">
    <source>
        <dbReference type="ARBA" id="ARBA00023242"/>
    </source>
</evidence>
<feature type="domain" description="Homeobox" evidence="11">
    <location>
        <begin position="138"/>
        <end position="198"/>
    </location>
</feature>
<sequence>MEAQTSSLTPFSINDILTRRAPGRDEKLTTSTGQEQVHVGASSAPCPRTAHQSTAASHEPVTNTVTTTEAELVNVQRLSPLQEKTGVGVNMHPSPPGRATSTETVPTDPEPEKDSGAEDSHEDVKTDESDKSQQQNKPRKKRSRAAFSHAQVFELERRFSHQRYLSGPERADLAAALKLTETQVKIWFQNRRYKTKRRQMAQELLTPPTAKKVAVKVLVKDNQRQYSPEDLVRPSMLPTMTSPVYYYHPYYALPHTCTQPFNVFAHGMT</sequence>
<dbReference type="SUPFAM" id="SSF46689">
    <property type="entry name" value="Homeodomain-like"/>
    <property type="match status" value="1"/>
</dbReference>
<dbReference type="RefSeq" id="XP_019646156.1">
    <property type="nucleotide sequence ID" value="XM_019790597.1"/>
</dbReference>
<dbReference type="KEGG" id="bbel:109486704"/>
<evidence type="ECO:0000256" key="3">
    <source>
        <dbReference type="ARBA" id="ARBA00023155"/>
    </source>
</evidence>
<protein>
    <recommendedName>
        <fullName evidence="6">Homeobox protein Nkx-3.2</fullName>
    </recommendedName>
    <alternativeName>
        <fullName evidence="7">Bagpipe homeobox protein homolog 1</fullName>
    </alternativeName>
</protein>
<evidence type="ECO:0000256" key="5">
    <source>
        <dbReference type="ARBA" id="ARBA00061541"/>
    </source>
</evidence>
<dbReference type="InterPro" id="IPR009057">
    <property type="entry name" value="Homeodomain-like_sf"/>
</dbReference>
<dbReference type="GO" id="GO:0048731">
    <property type="term" value="P:system development"/>
    <property type="evidence" value="ECO:0007669"/>
    <property type="project" value="UniProtKB-ARBA"/>
</dbReference>
<evidence type="ECO:0000256" key="9">
    <source>
        <dbReference type="RuleBase" id="RU000682"/>
    </source>
</evidence>
<keyword evidence="4 8" id="KW-0539">Nucleus</keyword>
<proteinExistence type="inferred from homology"/>
<dbReference type="GO" id="GO:0000981">
    <property type="term" value="F:DNA-binding transcription factor activity, RNA polymerase II-specific"/>
    <property type="evidence" value="ECO:0007669"/>
    <property type="project" value="InterPro"/>
</dbReference>
<feature type="DNA-binding region" description="Homeobox" evidence="8">
    <location>
        <begin position="140"/>
        <end position="199"/>
    </location>
</feature>
<dbReference type="OrthoDB" id="6159439at2759"/>
<keyword evidence="2 8" id="KW-0238">DNA-binding</keyword>
<evidence type="ECO:0000313" key="13">
    <source>
        <dbReference type="RefSeq" id="XP_019646156.1"/>
    </source>
</evidence>
<dbReference type="PROSITE" id="PS50071">
    <property type="entry name" value="HOMEOBOX_2"/>
    <property type="match status" value="1"/>
</dbReference>
<dbReference type="GO" id="GO:0005634">
    <property type="term" value="C:nucleus"/>
    <property type="evidence" value="ECO:0007669"/>
    <property type="project" value="UniProtKB-SubCell"/>
</dbReference>
<reference evidence="13" key="1">
    <citation type="submission" date="2025-08" db="UniProtKB">
        <authorList>
            <consortium name="RefSeq"/>
        </authorList>
    </citation>
    <scope>IDENTIFICATION</scope>
    <source>
        <tissue evidence="13">Gonad</tissue>
    </source>
</reference>
<dbReference type="FunFam" id="1.10.10.60:FF:000225">
    <property type="entry name" value="NK3 homeobox 2"/>
    <property type="match status" value="1"/>
</dbReference>
<dbReference type="PANTHER" id="PTHR24340">
    <property type="entry name" value="HOMEOBOX PROTEIN NKX"/>
    <property type="match status" value="1"/>
</dbReference>
<evidence type="ECO:0000259" key="11">
    <source>
        <dbReference type="PROSITE" id="PS50071"/>
    </source>
</evidence>
<evidence type="ECO:0000256" key="1">
    <source>
        <dbReference type="ARBA" id="ARBA00004123"/>
    </source>
</evidence>
<feature type="compositionally biased region" description="Polar residues" evidence="10">
    <location>
        <begin position="1"/>
        <end position="12"/>
    </location>
</feature>
<dbReference type="Proteomes" id="UP000515135">
    <property type="component" value="Unplaced"/>
</dbReference>
<dbReference type="InterPro" id="IPR001356">
    <property type="entry name" value="HD"/>
</dbReference>
<feature type="region of interest" description="Disordered" evidence="10">
    <location>
        <begin position="77"/>
        <end position="146"/>
    </location>
</feature>
<accession>A0A6P5AW29</accession>
<feature type="compositionally biased region" description="Basic and acidic residues" evidence="10">
    <location>
        <begin position="110"/>
        <end position="131"/>
    </location>
</feature>
<evidence type="ECO:0000313" key="12">
    <source>
        <dbReference type="Proteomes" id="UP000515135"/>
    </source>
</evidence>
<dbReference type="GeneID" id="109486704"/>
<dbReference type="GO" id="GO:0000978">
    <property type="term" value="F:RNA polymerase II cis-regulatory region sequence-specific DNA binding"/>
    <property type="evidence" value="ECO:0007669"/>
    <property type="project" value="TreeGrafter"/>
</dbReference>
<dbReference type="Gene3D" id="1.10.10.60">
    <property type="entry name" value="Homeodomain-like"/>
    <property type="match status" value="1"/>
</dbReference>
<keyword evidence="3 8" id="KW-0371">Homeobox</keyword>
<feature type="compositionally biased region" description="Polar residues" evidence="10">
    <location>
        <begin position="50"/>
        <end position="63"/>
    </location>
</feature>
<dbReference type="GO" id="GO:0030154">
    <property type="term" value="P:cell differentiation"/>
    <property type="evidence" value="ECO:0007669"/>
    <property type="project" value="TreeGrafter"/>
</dbReference>
<dbReference type="InterPro" id="IPR017970">
    <property type="entry name" value="Homeobox_CS"/>
</dbReference>
<dbReference type="AlphaFoldDB" id="A0A6P5AW29"/>
<gene>
    <name evidence="13" type="primary">LOC109486704</name>
</gene>
<keyword evidence="12" id="KW-1185">Reference proteome</keyword>
<comment type="similarity">
    <text evidence="5">Belongs to the NK-3 homeobox family.</text>
</comment>
<comment type="subcellular location">
    <subcellularLocation>
        <location evidence="1 8 9">Nucleus</location>
    </subcellularLocation>
</comment>
<feature type="region of interest" description="Disordered" evidence="10">
    <location>
        <begin position="1"/>
        <end position="63"/>
    </location>
</feature>
<organism evidence="12 13">
    <name type="scientific">Branchiostoma belcheri</name>
    <name type="common">Amphioxus</name>
    <dbReference type="NCBI Taxonomy" id="7741"/>
    <lineage>
        <taxon>Eukaryota</taxon>
        <taxon>Metazoa</taxon>
        <taxon>Chordata</taxon>
        <taxon>Cephalochordata</taxon>
        <taxon>Leptocardii</taxon>
        <taxon>Amphioxiformes</taxon>
        <taxon>Branchiostomatidae</taxon>
        <taxon>Branchiostoma</taxon>
    </lineage>
</organism>
<dbReference type="PROSITE" id="PS00027">
    <property type="entry name" value="HOMEOBOX_1"/>
    <property type="match status" value="1"/>
</dbReference>
<dbReference type="PRINTS" id="PR00024">
    <property type="entry name" value="HOMEOBOX"/>
</dbReference>
<name>A0A6P5AW29_BRABE</name>
<evidence type="ECO:0000256" key="6">
    <source>
        <dbReference type="ARBA" id="ARBA00067519"/>
    </source>
</evidence>
<dbReference type="InterPro" id="IPR050394">
    <property type="entry name" value="Homeobox_NK-like"/>
</dbReference>
<evidence type="ECO:0000256" key="10">
    <source>
        <dbReference type="SAM" id="MobiDB-lite"/>
    </source>
</evidence>
<evidence type="ECO:0000256" key="2">
    <source>
        <dbReference type="ARBA" id="ARBA00023125"/>
    </source>
</evidence>
<dbReference type="PANTHER" id="PTHR24340:SF73">
    <property type="entry name" value="HOMEOBOX PROTEIN BAGPIPE-RELATED"/>
    <property type="match status" value="1"/>
</dbReference>
<dbReference type="InterPro" id="IPR020479">
    <property type="entry name" value="HD_metazoa"/>
</dbReference>
<dbReference type="Pfam" id="PF00046">
    <property type="entry name" value="Homeodomain"/>
    <property type="match status" value="1"/>
</dbReference>
<evidence type="ECO:0000256" key="8">
    <source>
        <dbReference type="PROSITE-ProRule" id="PRU00108"/>
    </source>
</evidence>
<evidence type="ECO:0000256" key="7">
    <source>
        <dbReference type="ARBA" id="ARBA00081047"/>
    </source>
</evidence>